<dbReference type="AlphaFoldDB" id="A0A195BHJ2"/>
<protein>
    <submittedName>
        <fullName evidence="1">Uncharacterized protein</fullName>
    </submittedName>
</protein>
<dbReference type="Proteomes" id="UP000078540">
    <property type="component" value="Unassembled WGS sequence"/>
</dbReference>
<name>A0A195BHJ2_9HYME</name>
<gene>
    <name evidence="1" type="ORF">ALC53_06038</name>
</gene>
<reference evidence="1 2" key="1">
    <citation type="submission" date="2015-09" db="EMBL/GenBank/DDBJ databases">
        <title>Atta colombica WGS genome.</title>
        <authorList>
            <person name="Nygaard S."/>
            <person name="Hu H."/>
            <person name="Boomsma J."/>
            <person name="Zhang G."/>
        </authorList>
    </citation>
    <scope>NUCLEOTIDE SEQUENCE [LARGE SCALE GENOMIC DNA]</scope>
    <source>
        <strain evidence="1">Treedump-2</strain>
        <tissue evidence="1">Whole body</tissue>
    </source>
</reference>
<keyword evidence="2" id="KW-1185">Reference proteome</keyword>
<dbReference type="STRING" id="520822.A0A195BHJ2"/>
<dbReference type="EMBL" id="KQ976488">
    <property type="protein sequence ID" value="KYM83636.1"/>
    <property type="molecule type" value="Genomic_DNA"/>
</dbReference>
<proteinExistence type="predicted"/>
<sequence>MGCPGVSFRVNGKWFIWIMLSDNWWFDGVKEAWHISTSAFLKEEIRKSRLVARVLPKFGPPYTTGAIGGGSSASATAILRFVSPQCQTTRRKSPKWRQFCDRKSIGFSRPITQRWKRMGRTERPLKTPETMRFK</sequence>
<evidence type="ECO:0000313" key="1">
    <source>
        <dbReference type="EMBL" id="KYM83636.1"/>
    </source>
</evidence>
<evidence type="ECO:0000313" key="2">
    <source>
        <dbReference type="Proteomes" id="UP000078540"/>
    </source>
</evidence>
<accession>A0A195BHJ2</accession>
<organism evidence="1 2">
    <name type="scientific">Atta colombica</name>
    <dbReference type="NCBI Taxonomy" id="520822"/>
    <lineage>
        <taxon>Eukaryota</taxon>
        <taxon>Metazoa</taxon>
        <taxon>Ecdysozoa</taxon>
        <taxon>Arthropoda</taxon>
        <taxon>Hexapoda</taxon>
        <taxon>Insecta</taxon>
        <taxon>Pterygota</taxon>
        <taxon>Neoptera</taxon>
        <taxon>Endopterygota</taxon>
        <taxon>Hymenoptera</taxon>
        <taxon>Apocrita</taxon>
        <taxon>Aculeata</taxon>
        <taxon>Formicoidea</taxon>
        <taxon>Formicidae</taxon>
        <taxon>Myrmicinae</taxon>
        <taxon>Atta</taxon>
    </lineage>
</organism>